<evidence type="ECO:0000256" key="1">
    <source>
        <dbReference type="ARBA" id="ARBA00001946"/>
    </source>
</evidence>
<dbReference type="InterPro" id="IPR020558">
    <property type="entry name" value="DiOHA_6PGluconate_deHydtase_CS"/>
</dbReference>
<accession>A0A5B9QW70</accession>
<dbReference type="Pfam" id="PF24877">
    <property type="entry name" value="ILV_EDD_C"/>
    <property type="match status" value="1"/>
</dbReference>
<dbReference type="Proteomes" id="UP000325286">
    <property type="component" value="Chromosome"/>
</dbReference>
<gene>
    <name evidence="18" type="primary">ilvD_2</name>
    <name evidence="15" type="synonym">ilvD</name>
    <name evidence="18" type="ORF">UC8_53310</name>
</gene>
<dbReference type="HAMAP" id="MF_00012">
    <property type="entry name" value="IlvD"/>
    <property type="match status" value="1"/>
</dbReference>
<comment type="similarity">
    <text evidence="2 15">Belongs to the IlvD/Edd family.</text>
</comment>
<evidence type="ECO:0000259" key="16">
    <source>
        <dbReference type="Pfam" id="PF00920"/>
    </source>
</evidence>
<proteinExistence type="inferred from homology"/>
<dbReference type="InterPro" id="IPR000581">
    <property type="entry name" value="ILV_EDD_N"/>
</dbReference>
<evidence type="ECO:0000256" key="11">
    <source>
        <dbReference type="ARBA" id="ARBA00029304"/>
    </source>
</evidence>
<dbReference type="PANTHER" id="PTHR21000">
    <property type="entry name" value="DIHYDROXY-ACID DEHYDRATASE DAD"/>
    <property type="match status" value="1"/>
</dbReference>
<keyword evidence="3 15" id="KW-0028">Amino-acid biosynthesis</keyword>
<dbReference type="EC" id="4.2.1.9" evidence="14 15"/>
<feature type="binding site" description="via carbamate group" evidence="15">
    <location>
        <position position="144"/>
    </location>
    <ligand>
        <name>Mg(2+)</name>
        <dbReference type="ChEBI" id="CHEBI:18420"/>
    </ligand>
</feature>
<keyword evidence="6 15" id="KW-0460">Magnesium</keyword>
<evidence type="ECO:0000259" key="17">
    <source>
        <dbReference type="Pfam" id="PF24877"/>
    </source>
</evidence>
<dbReference type="GO" id="GO:0009097">
    <property type="term" value="P:isoleucine biosynthetic process"/>
    <property type="evidence" value="ECO:0007669"/>
    <property type="project" value="UniProtKB-UniRule"/>
</dbReference>
<dbReference type="GO" id="GO:0051537">
    <property type="term" value="F:2 iron, 2 sulfur cluster binding"/>
    <property type="evidence" value="ECO:0007669"/>
    <property type="project" value="UniProtKB-UniRule"/>
</dbReference>
<evidence type="ECO:0000256" key="2">
    <source>
        <dbReference type="ARBA" id="ARBA00006486"/>
    </source>
</evidence>
<evidence type="ECO:0000256" key="12">
    <source>
        <dbReference type="ARBA" id="ARBA00029436"/>
    </source>
</evidence>
<feature type="binding site" evidence="15">
    <location>
        <position position="101"/>
    </location>
    <ligand>
        <name>Mg(2+)</name>
        <dbReference type="ChEBI" id="CHEBI:18420"/>
    </ligand>
</feature>
<comment type="catalytic activity">
    <reaction evidence="15">
        <text>(2R,3R)-2,3-dihydroxy-3-methylpentanoate = (S)-3-methyl-2-oxopentanoate + H2O</text>
        <dbReference type="Rhea" id="RHEA:27694"/>
        <dbReference type="ChEBI" id="CHEBI:15377"/>
        <dbReference type="ChEBI" id="CHEBI:35146"/>
        <dbReference type="ChEBI" id="CHEBI:49258"/>
        <dbReference type="EC" id="4.2.1.9"/>
    </reaction>
</comment>
<comment type="caution">
    <text evidence="15">Lacks conserved residue(s) required for the propagation of feature annotation.</text>
</comment>
<feature type="domain" description="Dihydroxy-acid/6-phosphogluconate dehydratase N-terminal" evidence="16">
    <location>
        <begin position="54"/>
        <end position="371"/>
    </location>
</feature>
<feature type="active site" description="Proton acceptor" evidence="15">
    <location>
        <position position="491"/>
    </location>
</feature>
<evidence type="ECO:0000313" key="18">
    <source>
        <dbReference type="EMBL" id="QEG43284.1"/>
    </source>
</evidence>
<comment type="cofactor">
    <cofactor evidence="15">
        <name>[2Fe-2S] cluster</name>
        <dbReference type="ChEBI" id="CHEBI:190135"/>
    </cofactor>
    <text evidence="15">Binds 1 [2Fe-2S] cluster per subunit. This cluster acts as a Lewis acid cofactor.</text>
</comment>
<dbReference type="GO" id="GO:0004160">
    <property type="term" value="F:dihydroxy-acid dehydratase activity"/>
    <property type="evidence" value="ECO:0007669"/>
    <property type="project" value="UniProtKB-UniRule"/>
</dbReference>
<dbReference type="PROSITE" id="PS00886">
    <property type="entry name" value="ILVD_EDD_1"/>
    <property type="match status" value="1"/>
</dbReference>
<dbReference type="FunFam" id="3.50.30.80:FF:000001">
    <property type="entry name" value="Dihydroxy-acid dehydratase"/>
    <property type="match status" value="1"/>
</dbReference>
<feature type="binding site" evidence="15">
    <location>
        <position position="465"/>
    </location>
    <ligand>
        <name>Mg(2+)</name>
        <dbReference type="ChEBI" id="CHEBI:18420"/>
    </ligand>
</feature>
<evidence type="ECO:0000256" key="9">
    <source>
        <dbReference type="ARBA" id="ARBA00023239"/>
    </source>
</evidence>
<evidence type="ECO:0000313" key="19">
    <source>
        <dbReference type="Proteomes" id="UP000325286"/>
    </source>
</evidence>
<dbReference type="NCBIfam" id="TIGR00110">
    <property type="entry name" value="ilvD"/>
    <property type="match status" value="1"/>
</dbReference>
<organism evidence="18 19">
    <name type="scientific">Roseimaritima ulvae</name>
    <dbReference type="NCBI Taxonomy" id="980254"/>
    <lineage>
        <taxon>Bacteria</taxon>
        <taxon>Pseudomonadati</taxon>
        <taxon>Planctomycetota</taxon>
        <taxon>Planctomycetia</taxon>
        <taxon>Pirellulales</taxon>
        <taxon>Pirellulaceae</taxon>
        <taxon>Roseimaritima</taxon>
    </lineage>
</organism>
<dbReference type="UniPathway" id="UPA00047">
    <property type="reaction ID" value="UER00057"/>
</dbReference>
<dbReference type="InterPro" id="IPR004404">
    <property type="entry name" value="DihydroxyA_deHydtase"/>
</dbReference>
<dbReference type="UniPathway" id="UPA00049">
    <property type="reaction ID" value="UER00061"/>
</dbReference>
<comment type="subunit">
    <text evidence="15">Homodimer.</text>
</comment>
<evidence type="ECO:0000256" key="7">
    <source>
        <dbReference type="ARBA" id="ARBA00023004"/>
    </source>
</evidence>
<comment type="pathway">
    <text evidence="12 15">Amino-acid biosynthesis; L-valine biosynthesis; L-valine from pyruvate: step 3/4.</text>
</comment>
<evidence type="ECO:0000256" key="15">
    <source>
        <dbReference type="HAMAP-Rule" id="MF_00012"/>
    </source>
</evidence>
<dbReference type="Gene3D" id="3.50.30.80">
    <property type="entry name" value="IlvD/EDD C-terminal domain-like"/>
    <property type="match status" value="1"/>
</dbReference>
<evidence type="ECO:0000256" key="4">
    <source>
        <dbReference type="ARBA" id="ARBA00022714"/>
    </source>
</evidence>
<dbReference type="InterPro" id="IPR037237">
    <property type="entry name" value="IlvD/EDD_N"/>
</dbReference>
<evidence type="ECO:0000256" key="3">
    <source>
        <dbReference type="ARBA" id="ARBA00022605"/>
    </source>
</evidence>
<dbReference type="InterPro" id="IPR050165">
    <property type="entry name" value="DHAD_IlvD/Edd"/>
</dbReference>
<dbReference type="EMBL" id="CP042914">
    <property type="protein sequence ID" value="QEG43284.1"/>
    <property type="molecule type" value="Genomic_DNA"/>
</dbReference>
<keyword evidence="5 15" id="KW-0479">Metal-binding</keyword>
<dbReference type="InterPro" id="IPR042096">
    <property type="entry name" value="Dihydro-acid_dehy_C"/>
</dbReference>
<dbReference type="NCBIfam" id="NF002068">
    <property type="entry name" value="PRK00911.1"/>
    <property type="match status" value="1"/>
</dbReference>
<evidence type="ECO:0000256" key="6">
    <source>
        <dbReference type="ARBA" id="ARBA00022842"/>
    </source>
</evidence>
<evidence type="ECO:0000256" key="5">
    <source>
        <dbReference type="ARBA" id="ARBA00022723"/>
    </source>
</evidence>
<protein>
    <recommendedName>
        <fullName evidence="14 15">Dihydroxy-acid dehydratase</fullName>
        <shortName evidence="15">DAD</shortName>
        <ecNumber evidence="14 15">4.2.1.9</ecNumber>
    </recommendedName>
</protein>
<keyword evidence="8 15" id="KW-0411">Iron-sulfur</keyword>
<feature type="binding site" evidence="15">
    <location>
        <position position="69"/>
    </location>
    <ligand>
        <name>[2Fe-2S] cluster</name>
        <dbReference type="ChEBI" id="CHEBI:190135"/>
    </ligand>
</feature>
<feature type="domain" description="Dihydroxy-acid/6-phosphogluconate dehydratase C-terminal" evidence="17">
    <location>
        <begin position="383"/>
        <end position="572"/>
    </location>
</feature>
<keyword evidence="9 15" id="KW-0456">Lyase</keyword>
<dbReference type="PROSITE" id="PS00887">
    <property type="entry name" value="ILVD_EDD_2"/>
    <property type="match status" value="1"/>
</dbReference>
<comment type="cofactor">
    <cofactor evidence="1 15">
        <name>Mg(2+)</name>
        <dbReference type="ChEBI" id="CHEBI:18420"/>
    </cofactor>
</comment>
<dbReference type="KEGG" id="rul:UC8_53310"/>
<dbReference type="AlphaFoldDB" id="A0A5B9QW70"/>
<dbReference type="InterPro" id="IPR056740">
    <property type="entry name" value="ILV_EDD_C"/>
</dbReference>
<evidence type="ECO:0000256" key="8">
    <source>
        <dbReference type="ARBA" id="ARBA00023014"/>
    </source>
</evidence>
<reference evidence="18 19" key="1">
    <citation type="submission" date="2019-08" db="EMBL/GenBank/DDBJ databases">
        <title>Deep-cultivation of Planctomycetes and their phenomic and genomic characterization uncovers novel biology.</title>
        <authorList>
            <person name="Wiegand S."/>
            <person name="Jogler M."/>
            <person name="Boedeker C."/>
            <person name="Pinto D."/>
            <person name="Vollmers J."/>
            <person name="Rivas-Marin E."/>
            <person name="Kohn T."/>
            <person name="Peeters S.H."/>
            <person name="Heuer A."/>
            <person name="Rast P."/>
            <person name="Oberbeckmann S."/>
            <person name="Bunk B."/>
            <person name="Jeske O."/>
            <person name="Meyerdierks A."/>
            <person name="Storesund J.E."/>
            <person name="Kallscheuer N."/>
            <person name="Luecker S."/>
            <person name="Lage O.M."/>
            <person name="Pohl T."/>
            <person name="Merkel B.J."/>
            <person name="Hornburger P."/>
            <person name="Mueller R.-W."/>
            <person name="Bruemmer F."/>
            <person name="Labrenz M."/>
            <person name="Spormann A.M."/>
            <person name="Op den Camp H."/>
            <person name="Overmann J."/>
            <person name="Amann R."/>
            <person name="Jetten M.S.M."/>
            <person name="Mascher T."/>
            <person name="Medema M.H."/>
            <person name="Devos D.P."/>
            <person name="Kaster A.-K."/>
            <person name="Ovreas L."/>
            <person name="Rohde M."/>
            <person name="Galperin M.Y."/>
            <person name="Jogler C."/>
        </authorList>
    </citation>
    <scope>NUCLEOTIDE SEQUENCE [LARGE SCALE GENOMIC DNA]</scope>
    <source>
        <strain evidence="18 19">UC8</strain>
    </source>
</reference>
<comment type="pathway">
    <text evidence="13 15">Amino-acid biosynthesis; L-isoleucine biosynthesis; L-isoleucine from 2-oxobutanoate: step 3/4.</text>
</comment>
<dbReference type="GO" id="GO:0009099">
    <property type="term" value="P:L-valine biosynthetic process"/>
    <property type="evidence" value="ECO:0007669"/>
    <property type="project" value="UniProtKB-UniRule"/>
</dbReference>
<feature type="modified residue" description="N6-carboxylysine" evidence="15">
    <location>
        <position position="144"/>
    </location>
</feature>
<keyword evidence="4 15" id="KW-0001">2Fe-2S</keyword>
<dbReference type="SUPFAM" id="SSF143975">
    <property type="entry name" value="IlvD/EDD N-terminal domain-like"/>
    <property type="match status" value="1"/>
</dbReference>
<evidence type="ECO:0000256" key="14">
    <source>
        <dbReference type="ARBA" id="ARBA00029490"/>
    </source>
</evidence>
<evidence type="ECO:0000256" key="13">
    <source>
        <dbReference type="ARBA" id="ARBA00029437"/>
    </source>
</evidence>
<keyword evidence="19" id="KW-1185">Reference proteome</keyword>
<keyword evidence="7 15" id="KW-0408">Iron</keyword>
<comment type="function">
    <text evidence="15">Functions in the biosynthesis of branched-chain amino acids. Catalyzes the dehydration of (2R,3R)-2,3-dihydroxy-3-methylpentanoate (2,3-dihydroxy-3-methylvalerate) into 2-oxo-3-methylpentanoate (2-oxo-3-methylvalerate) and of (2R)-2,3-dihydroxy-3-methylbutanoate (2,3-dihydroxyisovalerate) into 2-oxo-3-methylbutanoate (2-oxoisovalerate), the penultimate precursor to L-isoleucine and L-valine, respectively.</text>
</comment>
<dbReference type="Pfam" id="PF00920">
    <property type="entry name" value="ILVD_EDD_N"/>
    <property type="match status" value="1"/>
</dbReference>
<evidence type="ECO:0000256" key="10">
    <source>
        <dbReference type="ARBA" id="ARBA00023304"/>
    </source>
</evidence>
<dbReference type="GO" id="GO:0000287">
    <property type="term" value="F:magnesium ion binding"/>
    <property type="evidence" value="ECO:0007669"/>
    <property type="project" value="UniProtKB-UniRule"/>
</dbReference>
<dbReference type="PANTHER" id="PTHR21000:SF5">
    <property type="entry name" value="DIHYDROXY-ACID DEHYDRATASE, MITOCHONDRIAL"/>
    <property type="match status" value="1"/>
</dbReference>
<sequence length="576" mass="61223">MGSLILFSRPASNATPAMNAPINQYSRRVTQPKSQGASQAMLYGTGMTPEDMDKPQIGIGSVWYEGNTCNMHLLKLGEKVKEGVQQAGMVGMRFNTIGVSDGISMGTEGMSYSLQSRDLIADSIETIMGGQWYDALIALPGCDKNMPGCLIAMGRLNRPSIMVYGGTIRPGHYKDEKLDIVSAFQCYGQFLAGQISDEERQEIVRHSCPGAGACGGMYTANTMATAIEALGMSLPYSASAPAETPEKLDECVKAGEAIRVLLERDIKPRDIMTRAAFENAMVTVMALGGSTNAVLHLIAMARSVDVPLSIDDFQAVSDRVPYLADLKPSGRFVQEDLHSIGGTPAVMKYLLDEGLLTGDCMTVTGKTLGENVADLPGLKEGQKIVRPVSNPIKSSGHIRILRGSLAPGGAVAKITGKEGLQFSGPAKVFDSEEDMLKALEDKQISKGDVVIIRYEGPKGGPGMPEMLTPTSAIMGAGLGADVALLTDGRFSGGSHGFIVGHITPEAQEGGPLALVQDGDVVTIDAETNALDVDVSEQELQQRRDAWVAPPLKANRGTLYKYIKNVKSASEGCVTDE</sequence>
<dbReference type="SUPFAM" id="SSF52016">
    <property type="entry name" value="LeuD/IlvD-like"/>
    <property type="match status" value="1"/>
</dbReference>
<comment type="catalytic activity">
    <reaction evidence="11">
        <text>(2R)-2,3-dihydroxy-3-methylbutanoate = 3-methyl-2-oxobutanoate + H2O</text>
        <dbReference type="Rhea" id="RHEA:24809"/>
        <dbReference type="ChEBI" id="CHEBI:11851"/>
        <dbReference type="ChEBI" id="CHEBI:15377"/>
        <dbReference type="ChEBI" id="CHEBI:49072"/>
        <dbReference type="EC" id="4.2.1.9"/>
    </reaction>
    <physiologicalReaction direction="left-to-right" evidence="11">
        <dbReference type="Rhea" id="RHEA:24810"/>
    </physiologicalReaction>
</comment>
<name>A0A5B9QW70_9BACT</name>
<feature type="binding site" evidence="15">
    <location>
        <position position="143"/>
    </location>
    <ligand>
        <name>Mg(2+)</name>
        <dbReference type="ChEBI" id="CHEBI:18420"/>
    </ligand>
</feature>
<keyword evidence="10 15" id="KW-0100">Branched-chain amino acid biosynthesis</keyword>